<protein>
    <submittedName>
        <fullName evidence="1">Uncharacterized protein</fullName>
    </submittedName>
</protein>
<dbReference type="EMBL" id="GBEZ01014546">
    <property type="protein sequence ID" value="JAC71536.1"/>
    <property type="molecule type" value="Transcribed_RNA"/>
</dbReference>
<feature type="non-terminal residue" evidence="1">
    <location>
        <position position="1"/>
    </location>
</feature>
<gene>
    <name evidence="1" type="ORF">TSPGSL018_1672</name>
</gene>
<proteinExistence type="predicted"/>
<reference evidence="1" key="1">
    <citation type="submission" date="2014-05" db="EMBL/GenBank/DDBJ databases">
        <title>The transcriptome of the halophilic microalga Tetraselmis sp. GSL018 isolated from the Great Salt Lake, Utah.</title>
        <authorList>
            <person name="Jinkerson R.E."/>
            <person name="D'Adamo S."/>
            <person name="Posewitz M.C."/>
        </authorList>
    </citation>
    <scope>NUCLEOTIDE SEQUENCE</scope>
    <source>
        <strain evidence="1">GSL018</strain>
    </source>
</reference>
<dbReference type="AlphaFoldDB" id="A0A061RLX4"/>
<sequence>PECPLAWPLAGCCALCVRSRGGTIRGGCRLLADNRLIAAHRKLSSQLLRALLRAKQTTGVTLRSEAGETYSERLRIDVFSTGKLAGCSGCEILVSCESIVAENQVSQMLTAATELVQKLSLQIVRTEETQMIHPKAGRQSKHPEEPRLLKIESNDSLGKLGSCYTLHHIANFHLLSKQLPPAIVFSCSISCLRCHRQGLVSRDDVILVVWNVLRSQGLSVFALYVEDAYQSTPPENDLLELNLFFICWPTLMIDMWKDGIPSRRQPPLAPRLETLIEDIREMLEMLDK</sequence>
<accession>A0A061RLX4</accession>
<name>A0A061RLX4_9CHLO</name>
<organism evidence="1">
    <name type="scientific">Tetraselmis sp. GSL018</name>
    <dbReference type="NCBI Taxonomy" id="582737"/>
    <lineage>
        <taxon>Eukaryota</taxon>
        <taxon>Viridiplantae</taxon>
        <taxon>Chlorophyta</taxon>
        <taxon>core chlorophytes</taxon>
        <taxon>Chlorodendrophyceae</taxon>
        <taxon>Chlorodendrales</taxon>
        <taxon>Chlorodendraceae</taxon>
        <taxon>Tetraselmis</taxon>
    </lineage>
</organism>
<evidence type="ECO:0000313" key="1">
    <source>
        <dbReference type="EMBL" id="JAC71536.1"/>
    </source>
</evidence>